<keyword evidence="4" id="KW-0472">Membrane</keyword>
<feature type="region of interest" description="Disordered" evidence="3">
    <location>
        <begin position="465"/>
        <end position="489"/>
    </location>
</feature>
<evidence type="ECO:0000259" key="6">
    <source>
        <dbReference type="PROSITE" id="PS01180"/>
    </source>
</evidence>
<reference evidence="9" key="1">
    <citation type="submission" date="2017-02" db="UniProtKB">
        <authorList>
            <consortium name="WormBaseParasite"/>
        </authorList>
    </citation>
    <scope>IDENTIFICATION</scope>
</reference>
<dbReference type="SMART" id="SM00042">
    <property type="entry name" value="CUB"/>
    <property type="match status" value="1"/>
</dbReference>
<dbReference type="PANTHER" id="PTHR22803">
    <property type="entry name" value="MANNOSE, PHOSPHOLIPASE, LECTIN RECEPTOR RELATED"/>
    <property type="match status" value="1"/>
</dbReference>
<dbReference type="Proteomes" id="UP000038045">
    <property type="component" value="Unplaced"/>
</dbReference>
<dbReference type="InterPro" id="IPR001304">
    <property type="entry name" value="C-type_lectin-like"/>
</dbReference>
<dbReference type="Pfam" id="PF00059">
    <property type="entry name" value="Lectin_C"/>
    <property type="match status" value="1"/>
</dbReference>
<proteinExistence type="predicted"/>
<feature type="chain" id="PRO_5005892726" evidence="5">
    <location>
        <begin position="25"/>
        <end position="585"/>
    </location>
</feature>
<feature type="compositionally biased region" description="Basic and acidic residues" evidence="3">
    <location>
        <begin position="469"/>
        <end position="481"/>
    </location>
</feature>
<accession>A0A0N5A695</accession>
<dbReference type="SUPFAM" id="SSF49854">
    <property type="entry name" value="Spermadhesin, CUB domain"/>
    <property type="match status" value="1"/>
</dbReference>
<feature type="signal peptide" evidence="5">
    <location>
        <begin position="1"/>
        <end position="24"/>
    </location>
</feature>
<dbReference type="CDD" id="cd00041">
    <property type="entry name" value="CUB"/>
    <property type="match status" value="1"/>
</dbReference>
<comment type="caution">
    <text evidence="2">Lacks conserved residue(s) required for the propagation of feature annotation.</text>
</comment>
<dbReference type="Pfam" id="PF00431">
    <property type="entry name" value="CUB"/>
    <property type="match status" value="1"/>
</dbReference>
<dbReference type="PROSITE" id="PS01180">
    <property type="entry name" value="CUB"/>
    <property type="match status" value="1"/>
</dbReference>
<dbReference type="SUPFAM" id="SSF56436">
    <property type="entry name" value="C-type lectin-like"/>
    <property type="match status" value="1"/>
</dbReference>
<keyword evidence="4" id="KW-1133">Transmembrane helix</keyword>
<dbReference type="SMART" id="SM00034">
    <property type="entry name" value="CLECT"/>
    <property type="match status" value="1"/>
</dbReference>
<dbReference type="PROSITE" id="PS50041">
    <property type="entry name" value="C_TYPE_LECTIN_2"/>
    <property type="match status" value="1"/>
</dbReference>
<dbReference type="Gene3D" id="2.60.120.290">
    <property type="entry name" value="Spermadhesin, CUB domain"/>
    <property type="match status" value="1"/>
</dbReference>
<feature type="domain" description="C-type lectin" evidence="7">
    <location>
        <begin position="171"/>
        <end position="290"/>
    </location>
</feature>
<evidence type="ECO:0000313" key="8">
    <source>
        <dbReference type="Proteomes" id="UP000038045"/>
    </source>
</evidence>
<name>A0A0N5A695_PARTI</name>
<dbReference type="AlphaFoldDB" id="A0A0N5A695"/>
<dbReference type="InterPro" id="IPR050111">
    <property type="entry name" value="C-type_lectin/snaclec_domain"/>
</dbReference>
<dbReference type="CDD" id="cd00037">
    <property type="entry name" value="CLECT"/>
    <property type="match status" value="1"/>
</dbReference>
<dbReference type="InterPro" id="IPR016186">
    <property type="entry name" value="C-type_lectin-like/link_sf"/>
</dbReference>
<keyword evidence="4" id="KW-0812">Transmembrane</keyword>
<evidence type="ECO:0000256" key="4">
    <source>
        <dbReference type="SAM" id="Phobius"/>
    </source>
</evidence>
<sequence length="585" mass="67342">MIHIYEILFLTIFNIVFLINFIQCQDNETSTEIISCTSEIFFIENHPKKVKLETINNTYSSNLNCSFLFQINSTYGGEVALLTFNYIDTEEPIFGECSDYLSLYSIESENKTNLITKLCGTYLKPLQIISDSHSISAQFISDDIVQKSGFEITYESFTMPGCPPDWIVSSDGRNCYYVYTSNVYNLSWINAQKMCTNLLSNLITFSDYKEFDIFLGINDKNNETFWIGYNDFQYEGIIDTITKDEYLKTFNNVEIINNEENDCMALSVYNNKSYNLKMYNCRERKSFICKRSFNDKTEVKYIKNIPNIEGSNLDKGTWVFYIFLSLTIIFLLAILYCLIIYCKNQKARVRIGNHDQNQMLVQDNKKDESRRDVNNKMESLTKVETVTTKVKKIKKSGAQLESRESNYNDAKFDMKANQPEFIIPSKVPISSVEELIQKDKYYNNNGFSSGSLNNSLVLEGINLPNTISTDDKKKGDNDSDRNQSISSKSNLLEINNKDIETTVEDIKLIHSSSQDSSQKIEEINMPITKKVSAVIENNNSIINEKNNDPCLSLILDIQNKHFERPQQLKISNASAISLDEFWSNH</sequence>
<evidence type="ECO:0000256" key="2">
    <source>
        <dbReference type="PROSITE-ProRule" id="PRU00059"/>
    </source>
</evidence>
<dbReference type="WBParaSite" id="PTRK_0001744200.1">
    <property type="protein sequence ID" value="PTRK_0001744200.1"/>
    <property type="gene ID" value="PTRK_0001744200"/>
</dbReference>
<evidence type="ECO:0000313" key="9">
    <source>
        <dbReference type="WBParaSite" id="PTRK_0001744200.1"/>
    </source>
</evidence>
<dbReference type="STRING" id="131310.A0A0N5A695"/>
<feature type="domain" description="CUB" evidence="6">
    <location>
        <begin position="36"/>
        <end position="157"/>
    </location>
</feature>
<dbReference type="InterPro" id="IPR000859">
    <property type="entry name" value="CUB_dom"/>
</dbReference>
<keyword evidence="8" id="KW-1185">Reference proteome</keyword>
<organism evidence="8 9">
    <name type="scientific">Parastrongyloides trichosuri</name>
    <name type="common">Possum-specific nematode worm</name>
    <dbReference type="NCBI Taxonomy" id="131310"/>
    <lineage>
        <taxon>Eukaryota</taxon>
        <taxon>Metazoa</taxon>
        <taxon>Ecdysozoa</taxon>
        <taxon>Nematoda</taxon>
        <taxon>Chromadorea</taxon>
        <taxon>Rhabditida</taxon>
        <taxon>Tylenchina</taxon>
        <taxon>Panagrolaimomorpha</taxon>
        <taxon>Strongyloidoidea</taxon>
        <taxon>Strongyloididae</taxon>
        <taxon>Parastrongyloides</taxon>
    </lineage>
</organism>
<dbReference type="InterPro" id="IPR035914">
    <property type="entry name" value="Sperma_CUB_dom_sf"/>
</dbReference>
<evidence type="ECO:0000256" key="1">
    <source>
        <dbReference type="ARBA" id="ARBA00023157"/>
    </source>
</evidence>
<evidence type="ECO:0000256" key="5">
    <source>
        <dbReference type="SAM" id="SignalP"/>
    </source>
</evidence>
<dbReference type="Gene3D" id="3.10.100.10">
    <property type="entry name" value="Mannose-Binding Protein A, subunit A"/>
    <property type="match status" value="1"/>
</dbReference>
<evidence type="ECO:0000259" key="7">
    <source>
        <dbReference type="PROSITE" id="PS50041"/>
    </source>
</evidence>
<feature type="transmembrane region" description="Helical" evidence="4">
    <location>
        <begin position="318"/>
        <end position="341"/>
    </location>
</feature>
<dbReference type="InterPro" id="IPR016187">
    <property type="entry name" value="CTDL_fold"/>
</dbReference>
<evidence type="ECO:0000256" key="3">
    <source>
        <dbReference type="SAM" id="MobiDB-lite"/>
    </source>
</evidence>
<protein>
    <submittedName>
        <fullName evidence="9">C-type lectin domain-containing protein</fullName>
    </submittedName>
</protein>
<keyword evidence="5" id="KW-0732">Signal</keyword>
<keyword evidence="1" id="KW-1015">Disulfide bond</keyword>